<dbReference type="GO" id="GO:0000155">
    <property type="term" value="F:phosphorelay sensor kinase activity"/>
    <property type="evidence" value="ECO:0007669"/>
    <property type="project" value="InterPro"/>
</dbReference>
<dbReference type="AlphaFoldDB" id="A0A3A1WLY4"/>
<dbReference type="Gene3D" id="3.40.50.300">
    <property type="entry name" value="P-loop containing nucleotide triphosphate hydrolases"/>
    <property type="match status" value="1"/>
</dbReference>
<dbReference type="GO" id="GO:0005524">
    <property type="term" value="F:ATP binding"/>
    <property type="evidence" value="ECO:0007669"/>
    <property type="project" value="InterPro"/>
</dbReference>
<evidence type="ECO:0000313" key="2">
    <source>
        <dbReference type="EMBL" id="RIY00747.1"/>
    </source>
</evidence>
<evidence type="ECO:0000313" key="3">
    <source>
        <dbReference type="Proteomes" id="UP000265750"/>
    </source>
</evidence>
<dbReference type="InterPro" id="IPR027417">
    <property type="entry name" value="P-loop_NTPase"/>
</dbReference>
<comment type="caution">
    <text evidence="2">The sequence shown here is derived from an EMBL/GenBank/DDBJ whole genome shotgun (WGS) entry which is preliminary data.</text>
</comment>
<dbReference type="OrthoDB" id="8326226at2"/>
<evidence type="ECO:0000259" key="1">
    <source>
        <dbReference type="Pfam" id="PF07475"/>
    </source>
</evidence>
<name>A0A3A1WLY4_9HYPH</name>
<dbReference type="Pfam" id="PF07475">
    <property type="entry name" value="Hpr_kinase_C"/>
    <property type="match status" value="1"/>
</dbReference>
<gene>
    <name evidence="2" type="ORF">D3218_10055</name>
</gene>
<dbReference type="InterPro" id="IPR011104">
    <property type="entry name" value="Hpr_kin/Pase_C"/>
</dbReference>
<reference evidence="3" key="1">
    <citation type="submission" date="2018-09" db="EMBL/GenBank/DDBJ databases">
        <authorList>
            <person name="Tuo L."/>
        </authorList>
    </citation>
    <scope>NUCLEOTIDE SEQUENCE [LARGE SCALE GENOMIC DNA]</scope>
    <source>
        <strain evidence="3">M2BS4Y-1</strain>
    </source>
</reference>
<protein>
    <recommendedName>
        <fullName evidence="1">HPr kinase/phosphorylase C-terminal domain-containing protein</fullName>
    </recommendedName>
</protein>
<feature type="domain" description="HPr kinase/phosphorylase C-terminal" evidence="1">
    <location>
        <begin position="3"/>
        <end position="128"/>
    </location>
</feature>
<dbReference type="SUPFAM" id="SSF53795">
    <property type="entry name" value="PEP carboxykinase-like"/>
    <property type="match status" value="1"/>
</dbReference>
<sequence>MSGATNIHATALRLAGRGLLLRGPSGSGKSALALAVLRRAEAAGLEAALVADDQVLVAREGDRLGARAPEAITGLIEIRGIGILPERHVTHTLLDLVVELVPREAVERMPDAARRVEIAGIGLRAVRLAERDPSFGADILLTLAASHAFWQAGKPG</sequence>
<dbReference type="EMBL" id="QYRN01000005">
    <property type="protein sequence ID" value="RIY00747.1"/>
    <property type="molecule type" value="Genomic_DNA"/>
</dbReference>
<keyword evidence="3" id="KW-1185">Reference proteome</keyword>
<dbReference type="RefSeq" id="WP_119539950.1">
    <property type="nucleotide sequence ID" value="NZ_QYRN01000005.1"/>
</dbReference>
<accession>A0A3A1WLY4</accession>
<dbReference type="Proteomes" id="UP000265750">
    <property type="component" value="Unassembled WGS sequence"/>
</dbReference>
<proteinExistence type="predicted"/>
<dbReference type="GO" id="GO:0006109">
    <property type="term" value="P:regulation of carbohydrate metabolic process"/>
    <property type="evidence" value="ECO:0007669"/>
    <property type="project" value="InterPro"/>
</dbReference>
<organism evidence="2 3">
    <name type="scientific">Aureimonas flava</name>
    <dbReference type="NCBI Taxonomy" id="2320271"/>
    <lineage>
        <taxon>Bacteria</taxon>
        <taxon>Pseudomonadati</taxon>
        <taxon>Pseudomonadota</taxon>
        <taxon>Alphaproteobacteria</taxon>
        <taxon>Hyphomicrobiales</taxon>
        <taxon>Aurantimonadaceae</taxon>
        <taxon>Aureimonas</taxon>
    </lineage>
</organism>